<reference evidence="2" key="1">
    <citation type="submission" date="2020-04" db="EMBL/GenBank/DDBJ databases">
        <authorList>
            <person name="Chiriac C."/>
            <person name="Salcher M."/>
            <person name="Ghai R."/>
            <person name="Kavagutti S V."/>
        </authorList>
    </citation>
    <scope>NUCLEOTIDE SEQUENCE</scope>
</reference>
<protein>
    <submittedName>
        <fullName evidence="2">Uncharacterized protein</fullName>
    </submittedName>
</protein>
<evidence type="ECO:0000313" key="1">
    <source>
        <dbReference type="EMBL" id="CAB4139371.1"/>
    </source>
</evidence>
<name>A0A6J5P1J6_9CAUD</name>
<proteinExistence type="predicted"/>
<accession>A0A6J5P1J6</accession>
<gene>
    <name evidence="1" type="ORF">UFOVP339_40</name>
    <name evidence="2" type="ORF">UFOVP807_1</name>
</gene>
<dbReference type="EMBL" id="LR796355">
    <property type="protein sequence ID" value="CAB4139371.1"/>
    <property type="molecule type" value="Genomic_DNA"/>
</dbReference>
<organism evidence="2">
    <name type="scientific">uncultured Caudovirales phage</name>
    <dbReference type="NCBI Taxonomy" id="2100421"/>
    <lineage>
        <taxon>Viruses</taxon>
        <taxon>Duplodnaviria</taxon>
        <taxon>Heunggongvirae</taxon>
        <taxon>Uroviricota</taxon>
        <taxon>Caudoviricetes</taxon>
        <taxon>Peduoviridae</taxon>
        <taxon>Maltschvirus</taxon>
        <taxon>Maltschvirus maltsch</taxon>
    </lineage>
</organism>
<sequence>MAKPKITLAARILLLKEHLETLRNDERDAAIEAHQAFDEVRANLEFEISGAAGLPTAEKPDWDKLRSRMWKSHAIHAYIQGQIDALRNQIKTLEG</sequence>
<dbReference type="EMBL" id="LR796757">
    <property type="protein sequence ID" value="CAB4163208.1"/>
    <property type="molecule type" value="Genomic_DNA"/>
</dbReference>
<evidence type="ECO:0000313" key="2">
    <source>
        <dbReference type="EMBL" id="CAB4163208.1"/>
    </source>
</evidence>